<feature type="region of interest" description="Disordered" evidence="1">
    <location>
        <begin position="293"/>
        <end position="317"/>
    </location>
</feature>
<dbReference type="CDD" id="cd09272">
    <property type="entry name" value="RNase_HI_RT_Ty1"/>
    <property type="match status" value="1"/>
</dbReference>
<organism evidence="3 5">
    <name type="scientific">Cucumis melo var. makuwa</name>
    <name type="common">Oriental melon</name>
    <dbReference type="NCBI Taxonomy" id="1194695"/>
    <lineage>
        <taxon>Eukaryota</taxon>
        <taxon>Viridiplantae</taxon>
        <taxon>Streptophyta</taxon>
        <taxon>Embryophyta</taxon>
        <taxon>Tracheophyta</taxon>
        <taxon>Spermatophyta</taxon>
        <taxon>Magnoliopsida</taxon>
        <taxon>eudicotyledons</taxon>
        <taxon>Gunneridae</taxon>
        <taxon>Pentapetalae</taxon>
        <taxon>rosids</taxon>
        <taxon>fabids</taxon>
        <taxon>Cucurbitales</taxon>
        <taxon>Cucurbitaceae</taxon>
        <taxon>Benincaseae</taxon>
        <taxon>Cucumis</taxon>
    </lineage>
</organism>
<dbReference type="Gene3D" id="3.30.420.10">
    <property type="entry name" value="Ribonuclease H-like superfamily/Ribonuclease H"/>
    <property type="match status" value="1"/>
</dbReference>
<protein>
    <submittedName>
        <fullName evidence="3">Copia protein</fullName>
    </submittedName>
</protein>
<comment type="caution">
    <text evidence="3">The sequence shown here is derived from an EMBL/GenBank/DDBJ whole genome shotgun (WGS) entry which is preliminary data.</text>
</comment>
<gene>
    <name evidence="3" type="ORF">E5676_scaffold507G00120</name>
    <name evidence="2" type="ORF">E6C27_scaffold498G00360</name>
</gene>
<dbReference type="EMBL" id="SSTE01013200">
    <property type="protein sequence ID" value="KAA0047442.1"/>
    <property type="molecule type" value="Genomic_DNA"/>
</dbReference>
<proteinExistence type="predicted"/>
<evidence type="ECO:0000313" key="3">
    <source>
        <dbReference type="EMBL" id="TYJ98635.1"/>
    </source>
</evidence>
<name>A0A5D3BJS6_CUCMM</name>
<dbReference type="SUPFAM" id="SSF53098">
    <property type="entry name" value="Ribonuclease H-like"/>
    <property type="match status" value="1"/>
</dbReference>
<dbReference type="InterPro" id="IPR039537">
    <property type="entry name" value="Retrotran_Ty1/copia-like"/>
</dbReference>
<dbReference type="InterPro" id="IPR012337">
    <property type="entry name" value="RNaseH-like_sf"/>
</dbReference>
<evidence type="ECO:0000256" key="1">
    <source>
        <dbReference type="SAM" id="MobiDB-lite"/>
    </source>
</evidence>
<dbReference type="Proteomes" id="UP000321947">
    <property type="component" value="Unassembled WGS sequence"/>
</dbReference>
<sequence length="438" mass="49982">MAHQGSVLEIPQSFPRSLPILGAIAQLGMLQFLGLISVGGKNPWTLDSGATDHDKFFGALCLLYPLCRLERMISTVRHSRGLYIVNDDTSGSSICRTSLLSSYFGTFEHDCLLWHFRVTTSFGKRWFITFMDDHTRLTWVFLIIDKSEEFQNHNLNEFLTSKEIVHQNSCAYTPQQNGGGNAIHTGTYLINRMFFRILYIQTGLDCLKESYLSTRLISQVSLCVFGCTTYVHNFGPNQIKFTPRAQACALGYTRKLDEYDHSLDIPIALRKGHKPVGCKWMFTLKYKVDGTLDRHKTKPSRGGEHEPSSPSDLKPSLTEISQLKQRMSTEFEIKDLGNLKYFLGMKVVRSKEGISVSQRKYTFNLLTEIVRSRVLCPRAMLRPNTEAYTDLDWVGSVVDRKSTFGYYTFVWSNLVTWRSKKQSVVSKSNAKANYRGLF</sequence>
<evidence type="ECO:0000313" key="2">
    <source>
        <dbReference type="EMBL" id="KAA0047442.1"/>
    </source>
</evidence>
<dbReference type="PANTHER" id="PTHR42648">
    <property type="entry name" value="TRANSPOSASE, PUTATIVE-RELATED"/>
    <property type="match status" value="1"/>
</dbReference>
<dbReference type="AlphaFoldDB" id="A0A5D3BJS6"/>
<dbReference type="GO" id="GO:0003676">
    <property type="term" value="F:nucleic acid binding"/>
    <property type="evidence" value="ECO:0007669"/>
    <property type="project" value="InterPro"/>
</dbReference>
<dbReference type="PANTHER" id="PTHR42648:SF31">
    <property type="entry name" value="RNA-DIRECTED DNA POLYMERASE"/>
    <property type="match status" value="1"/>
</dbReference>
<dbReference type="InterPro" id="IPR036397">
    <property type="entry name" value="RNaseH_sf"/>
</dbReference>
<dbReference type="Proteomes" id="UP000321393">
    <property type="component" value="Unassembled WGS sequence"/>
</dbReference>
<evidence type="ECO:0000313" key="5">
    <source>
        <dbReference type="Proteomes" id="UP000321947"/>
    </source>
</evidence>
<evidence type="ECO:0000313" key="4">
    <source>
        <dbReference type="Proteomes" id="UP000321393"/>
    </source>
</evidence>
<dbReference type="EMBL" id="SSTD01017954">
    <property type="protein sequence ID" value="TYJ98635.1"/>
    <property type="molecule type" value="Genomic_DNA"/>
</dbReference>
<reference evidence="4 5" key="1">
    <citation type="submission" date="2019-08" db="EMBL/GenBank/DDBJ databases">
        <title>Draft genome sequences of two oriental melons (Cucumis melo L. var makuwa).</title>
        <authorList>
            <person name="Kwon S.-Y."/>
        </authorList>
    </citation>
    <scope>NUCLEOTIDE SEQUENCE [LARGE SCALE GENOMIC DNA]</scope>
    <source>
        <strain evidence="5">cv. Chang Bougi</strain>
        <strain evidence="4">cv. SW 3</strain>
        <tissue evidence="3">Leaf</tissue>
    </source>
</reference>
<accession>A0A5D3BJS6</accession>